<dbReference type="InterPro" id="IPR043137">
    <property type="entry name" value="GGT_ssub_C"/>
</dbReference>
<dbReference type="EMBL" id="BTPD01000001">
    <property type="protein sequence ID" value="GMQ27557.1"/>
    <property type="molecule type" value="Genomic_DNA"/>
</dbReference>
<comment type="catalytic activity">
    <reaction evidence="1 4">
        <text>an S-substituted glutathione + H2O = an S-substituted L-cysteinylglycine + L-glutamate</text>
        <dbReference type="Rhea" id="RHEA:59468"/>
        <dbReference type="ChEBI" id="CHEBI:15377"/>
        <dbReference type="ChEBI" id="CHEBI:29985"/>
        <dbReference type="ChEBI" id="CHEBI:90779"/>
        <dbReference type="ChEBI" id="CHEBI:143103"/>
        <dbReference type="EC" id="3.4.19.13"/>
    </reaction>
</comment>
<name>A0ABQ6PI30_9BACT</name>
<keyword evidence="4" id="KW-0865">Zymogen</keyword>
<accession>A0ABQ6PI30</accession>
<protein>
    <recommendedName>
        <fullName evidence="4">Glutathione hydrolase proenzyme</fullName>
        <ecNumber evidence="4">2.3.2.2</ecNumber>
        <ecNumber evidence="4">3.4.19.13</ecNumber>
    </recommendedName>
    <component>
        <recommendedName>
            <fullName evidence="4">Glutathione hydrolase large chain</fullName>
        </recommendedName>
    </component>
    <component>
        <recommendedName>
            <fullName evidence="4">Glutathione hydrolase small chain</fullName>
        </recommendedName>
    </component>
</protein>
<dbReference type="PRINTS" id="PR01210">
    <property type="entry name" value="GGTRANSPTASE"/>
</dbReference>
<dbReference type="EC" id="3.4.19.13" evidence="4"/>
<dbReference type="InterPro" id="IPR043138">
    <property type="entry name" value="GGT_lsub"/>
</dbReference>
<keyword evidence="4" id="KW-0378">Hydrolase</keyword>
<dbReference type="NCBIfam" id="TIGR00066">
    <property type="entry name" value="g_glut_trans"/>
    <property type="match status" value="1"/>
</dbReference>
<keyword evidence="4" id="KW-0317">Glutathione biosynthesis</keyword>
<gene>
    <name evidence="6" type="primary">ggt_1</name>
    <name evidence="6" type="ORF">Aconfl_01990</name>
</gene>
<dbReference type="PANTHER" id="PTHR43881">
    <property type="entry name" value="GAMMA-GLUTAMYLTRANSPEPTIDASE (AFU_ORTHOLOGUE AFUA_4G13580)"/>
    <property type="match status" value="1"/>
</dbReference>
<dbReference type="RefSeq" id="WP_338222688.1">
    <property type="nucleotide sequence ID" value="NZ_BTPD01000001.1"/>
</dbReference>
<comment type="PTM">
    <text evidence="4">Cleaved by autocatalysis into a large and a small subunit.</text>
</comment>
<dbReference type="InterPro" id="IPR052896">
    <property type="entry name" value="GGT-like_enzyme"/>
</dbReference>
<dbReference type="Gene3D" id="1.10.246.130">
    <property type="match status" value="1"/>
</dbReference>
<comment type="caution">
    <text evidence="6">The sequence shown here is derived from an EMBL/GenBank/DDBJ whole genome shotgun (WGS) entry which is preliminary data.</text>
</comment>
<keyword evidence="7" id="KW-1185">Reference proteome</keyword>
<reference evidence="6 7" key="1">
    <citation type="submission" date="2023-08" db="EMBL/GenBank/DDBJ databases">
        <title>Draft genome sequence of Algoriphagus confluentis.</title>
        <authorList>
            <person name="Takatani N."/>
            <person name="Hosokawa M."/>
            <person name="Sawabe T."/>
        </authorList>
    </citation>
    <scope>NUCLEOTIDE SEQUENCE [LARGE SCALE GENOMIC DNA]</scope>
    <source>
        <strain evidence="6 7">NBRC 111222</strain>
    </source>
</reference>
<evidence type="ECO:0000256" key="3">
    <source>
        <dbReference type="ARBA" id="ARBA00047417"/>
    </source>
</evidence>
<evidence type="ECO:0000256" key="1">
    <source>
        <dbReference type="ARBA" id="ARBA00001049"/>
    </source>
</evidence>
<dbReference type="PANTHER" id="PTHR43881:SF1">
    <property type="entry name" value="GAMMA-GLUTAMYLTRANSPEPTIDASE (AFU_ORTHOLOGUE AFUA_4G13580)"/>
    <property type="match status" value="1"/>
</dbReference>
<feature type="region of interest" description="Disordered" evidence="5">
    <location>
        <begin position="487"/>
        <end position="507"/>
    </location>
</feature>
<dbReference type="Gene3D" id="3.60.20.40">
    <property type="match status" value="1"/>
</dbReference>
<organism evidence="6 7">
    <name type="scientific">Algoriphagus confluentis</name>
    <dbReference type="NCBI Taxonomy" id="1697556"/>
    <lineage>
        <taxon>Bacteria</taxon>
        <taxon>Pseudomonadati</taxon>
        <taxon>Bacteroidota</taxon>
        <taxon>Cytophagia</taxon>
        <taxon>Cytophagales</taxon>
        <taxon>Cyclobacteriaceae</taxon>
        <taxon>Algoriphagus</taxon>
    </lineage>
</organism>
<dbReference type="Pfam" id="PF01019">
    <property type="entry name" value="G_glu_transpept"/>
    <property type="match status" value="1"/>
</dbReference>
<evidence type="ECO:0000256" key="2">
    <source>
        <dbReference type="ARBA" id="ARBA00001089"/>
    </source>
</evidence>
<comment type="similarity">
    <text evidence="4">Belongs to the gamma-glutamyltransferase family.</text>
</comment>
<dbReference type="InterPro" id="IPR029055">
    <property type="entry name" value="Ntn_hydrolases_N"/>
</dbReference>
<keyword evidence="4" id="KW-0808">Transferase</keyword>
<dbReference type="EC" id="2.3.2.2" evidence="4"/>
<comment type="pathway">
    <text evidence="4">Sulfur metabolism; glutathione metabolism.</text>
</comment>
<comment type="subunit">
    <text evidence="4">This enzyme consists of two polypeptide chains, which are synthesized in precursor form from a single polypeptide.</text>
</comment>
<keyword evidence="4" id="KW-0012">Acyltransferase</keyword>
<evidence type="ECO:0000256" key="5">
    <source>
        <dbReference type="SAM" id="MobiDB-lite"/>
    </source>
</evidence>
<evidence type="ECO:0000256" key="4">
    <source>
        <dbReference type="RuleBase" id="RU368036"/>
    </source>
</evidence>
<sequence length="567" mass="62516">MSYRNALLFLFTGLLLPFLSFSQDRVTGKTFTTRSEVIAQNGMAATAQPLATQVALDILKKGGTAMDAAIAANAMLGLVEPNGCGIGGDVFAIIWDAKTQKLYGFNGSGRAPELLTMDVFKEKGLRNVPLLGPLPVSVPGCVDGWFEMHGRFGKLPMAEILQPAIDYANNGFPVTEVIAWQMSGMVDQMKDIPGFRQTYMPNGQTTPKKGEVFKNPDLGRTYSLIAKEGRSAFYEGEIARTIDRFMKENGGYLRYEDLQKHRSEWVEPVYTNYRGYDVWELPPNGQGIAVLQMLNILEGFDIKSMGFGSVEYLHVLTEAKKLAFEDRAKFYADPEFNQIPVETLISKEYAAERRKLIDLNKAALSYPAGEIEKGNTTYLTVADKDGNMVSFIQSIYDEFGSGMVPDGLGFVLQNRGQQFNVQDPDHWNSLAKGKRPFHTIIPAFVTKDGKPYISFGLMGGSVQPQGHTQIVVNLIDFGMNLQEAGDAPRMRHNGSSEPTGSKMTNGGSLNLESGFSYEVIRQLEEMGHRVEFSVGPYGGYQAILFDAINKVYIGASESRKDGQAAGY</sequence>
<dbReference type="Proteomes" id="UP001338309">
    <property type="component" value="Unassembled WGS sequence"/>
</dbReference>
<comment type="catalytic activity">
    <reaction evidence="3 4">
        <text>an N-terminal (5-L-glutamyl)-[peptide] + an alpha-amino acid = 5-L-glutamyl amino acid + an N-terminal L-alpha-aminoacyl-[peptide]</text>
        <dbReference type="Rhea" id="RHEA:23904"/>
        <dbReference type="Rhea" id="RHEA-COMP:9780"/>
        <dbReference type="Rhea" id="RHEA-COMP:9795"/>
        <dbReference type="ChEBI" id="CHEBI:77644"/>
        <dbReference type="ChEBI" id="CHEBI:78597"/>
        <dbReference type="ChEBI" id="CHEBI:78599"/>
        <dbReference type="ChEBI" id="CHEBI:78608"/>
        <dbReference type="EC" id="2.3.2.2"/>
    </reaction>
</comment>
<evidence type="ECO:0000313" key="7">
    <source>
        <dbReference type="Proteomes" id="UP001338309"/>
    </source>
</evidence>
<dbReference type="SUPFAM" id="SSF56235">
    <property type="entry name" value="N-terminal nucleophile aminohydrolases (Ntn hydrolases)"/>
    <property type="match status" value="1"/>
</dbReference>
<comment type="catalytic activity">
    <reaction evidence="2 4">
        <text>glutathione + H2O = L-cysteinylglycine + L-glutamate</text>
        <dbReference type="Rhea" id="RHEA:28807"/>
        <dbReference type="ChEBI" id="CHEBI:15377"/>
        <dbReference type="ChEBI" id="CHEBI:29985"/>
        <dbReference type="ChEBI" id="CHEBI:57925"/>
        <dbReference type="ChEBI" id="CHEBI:61694"/>
        <dbReference type="EC" id="3.4.19.13"/>
    </reaction>
</comment>
<proteinExistence type="inferred from homology"/>
<feature type="compositionally biased region" description="Polar residues" evidence="5">
    <location>
        <begin position="493"/>
        <end position="507"/>
    </location>
</feature>
<evidence type="ECO:0000313" key="6">
    <source>
        <dbReference type="EMBL" id="GMQ27557.1"/>
    </source>
</evidence>
<dbReference type="InterPro" id="IPR000101">
    <property type="entry name" value="GGT_peptidase"/>
</dbReference>